<keyword evidence="2" id="KW-1185">Reference proteome</keyword>
<dbReference type="EMBL" id="JBBPBM010000044">
    <property type="protein sequence ID" value="KAK8523024.1"/>
    <property type="molecule type" value="Genomic_DNA"/>
</dbReference>
<proteinExistence type="predicted"/>
<evidence type="ECO:0000313" key="1">
    <source>
        <dbReference type="EMBL" id="KAK8523024.1"/>
    </source>
</evidence>
<evidence type="ECO:0000313" key="2">
    <source>
        <dbReference type="Proteomes" id="UP001472677"/>
    </source>
</evidence>
<organism evidence="1 2">
    <name type="scientific">Hibiscus sabdariffa</name>
    <name type="common">roselle</name>
    <dbReference type="NCBI Taxonomy" id="183260"/>
    <lineage>
        <taxon>Eukaryota</taxon>
        <taxon>Viridiplantae</taxon>
        <taxon>Streptophyta</taxon>
        <taxon>Embryophyta</taxon>
        <taxon>Tracheophyta</taxon>
        <taxon>Spermatophyta</taxon>
        <taxon>Magnoliopsida</taxon>
        <taxon>eudicotyledons</taxon>
        <taxon>Gunneridae</taxon>
        <taxon>Pentapetalae</taxon>
        <taxon>rosids</taxon>
        <taxon>malvids</taxon>
        <taxon>Malvales</taxon>
        <taxon>Malvaceae</taxon>
        <taxon>Malvoideae</taxon>
        <taxon>Hibiscus</taxon>
    </lineage>
</organism>
<comment type="caution">
    <text evidence="1">The sequence shown here is derived from an EMBL/GenBank/DDBJ whole genome shotgun (WGS) entry which is preliminary data.</text>
</comment>
<name>A0ABR2CTA9_9ROSI</name>
<protein>
    <submittedName>
        <fullName evidence="1">Uncharacterized protein</fullName>
    </submittedName>
</protein>
<gene>
    <name evidence="1" type="ORF">V6N12_073735</name>
</gene>
<dbReference type="Proteomes" id="UP001472677">
    <property type="component" value="Unassembled WGS sequence"/>
</dbReference>
<reference evidence="1 2" key="1">
    <citation type="journal article" date="2024" name="G3 (Bethesda)">
        <title>Genome assembly of Hibiscus sabdariffa L. provides insights into metabolisms of medicinal natural products.</title>
        <authorList>
            <person name="Kim T."/>
        </authorList>
    </citation>
    <scope>NUCLEOTIDE SEQUENCE [LARGE SCALE GENOMIC DNA]</scope>
    <source>
        <strain evidence="1">TK-2024</strain>
        <tissue evidence="1">Old leaves</tissue>
    </source>
</reference>
<accession>A0ABR2CTA9</accession>
<sequence>MCLNVVGPRSRPSSLLVTNLVDQDLHSRARTHFSPNFGSKSLKEMRAGMMTFGARLDSDGGSVPVEGQGYCDDDSMVGGRRIALLGKRQRLDDGDQKDDKA</sequence>